<evidence type="ECO:0000256" key="4">
    <source>
        <dbReference type="ARBA" id="ARBA00022679"/>
    </source>
</evidence>
<dbReference type="CDD" id="cd24011">
    <property type="entry name" value="ASKHA_NBD_BK"/>
    <property type="match status" value="1"/>
</dbReference>
<dbReference type="InterPro" id="IPR023865">
    <property type="entry name" value="Aliphatic_acid_kinase_CS"/>
</dbReference>
<protein>
    <recommendedName>
        <fullName evidence="9">Probable butyrate kinase</fullName>
        <shortName evidence="9">BK</shortName>
        <ecNumber evidence="9">2.7.2.7</ecNumber>
    </recommendedName>
    <alternativeName>
        <fullName evidence="9">Branched-chain carboxylic acid kinase</fullName>
    </alternativeName>
</protein>
<dbReference type="Gene3D" id="3.30.420.40">
    <property type="match status" value="2"/>
</dbReference>
<dbReference type="AlphaFoldDB" id="C0CQ66"/>
<dbReference type="GO" id="GO:0008776">
    <property type="term" value="F:acetate kinase activity"/>
    <property type="evidence" value="ECO:0007669"/>
    <property type="project" value="TreeGrafter"/>
</dbReference>
<evidence type="ECO:0000313" key="12">
    <source>
        <dbReference type="Proteomes" id="UP000003100"/>
    </source>
</evidence>
<dbReference type="PANTHER" id="PTHR21060:SF3">
    <property type="entry name" value="BUTYRATE KINASE 2-RELATED"/>
    <property type="match status" value="1"/>
</dbReference>
<accession>C0CQ66</accession>
<dbReference type="PATRIC" id="fig|476272.21.peg.1153"/>
<dbReference type="Proteomes" id="UP000003100">
    <property type="component" value="Unassembled WGS sequence"/>
</dbReference>
<dbReference type="NCBIfam" id="TIGR02707">
    <property type="entry name" value="butyr_kinase"/>
    <property type="match status" value="1"/>
</dbReference>
<dbReference type="SUPFAM" id="SSF53067">
    <property type="entry name" value="Actin-like ATPase domain"/>
    <property type="match status" value="2"/>
</dbReference>
<evidence type="ECO:0000256" key="1">
    <source>
        <dbReference type="ARBA" id="ARBA00004496"/>
    </source>
</evidence>
<comment type="similarity">
    <text evidence="2 9 10">Belongs to the acetokinase family.</text>
</comment>
<evidence type="ECO:0000256" key="8">
    <source>
        <dbReference type="ARBA" id="ARBA00048596"/>
    </source>
</evidence>
<comment type="subcellular location">
    <subcellularLocation>
        <location evidence="1 9">Cytoplasm</location>
    </subcellularLocation>
</comment>
<dbReference type="PIRSF" id="PIRSF036458">
    <property type="entry name" value="Butyrate_kin"/>
    <property type="match status" value="1"/>
</dbReference>
<gene>
    <name evidence="9" type="primary">buk</name>
    <name evidence="11" type="ORF">RUMHYD_03019</name>
</gene>
<dbReference type="EC" id="2.7.2.7" evidence="9"/>
<dbReference type="GO" id="GO:0005737">
    <property type="term" value="C:cytoplasm"/>
    <property type="evidence" value="ECO:0007669"/>
    <property type="project" value="UniProtKB-SubCell"/>
</dbReference>
<dbReference type="EMBL" id="ACBZ01000165">
    <property type="protein sequence ID" value="EEG48033.1"/>
    <property type="molecule type" value="Genomic_DNA"/>
</dbReference>
<keyword evidence="3 9" id="KW-0963">Cytoplasm</keyword>
<evidence type="ECO:0000256" key="6">
    <source>
        <dbReference type="ARBA" id="ARBA00022777"/>
    </source>
</evidence>
<dbReference type="InterPro" id="IPR011245">
    <property type="entry name" value="Butyrate_kin"/>
</dbReference>
<dbReference type="GO" id="GO:0005524">
    <property type="term" value="F:ATP binding"/>
    <property type="evidence" value="ECO:0007669"/>
    <property type="project" value="UniProtKB-KW"/>
</dbReference>
<keyword evidence="4 9" id="KW-0808">Transferase</keyword>
<dbReference type="Pfam" id="PF00871">
    <property type="entry name" value="Acetate_kinase"/>
    <property type="match status" value="1"/>
</dbReference>
<keyword evidence="6 9" id="KW-0418">Kinase</keyword>
<name>C0CQ66_BLAHS</name>
<comment type="catalytic activity">
    <reaction evidence="8 9">
        <text>butanoate + ATP = butanoyl phosphate + ADP</text>
        <dbReference type="Rhea" id="RHEA:13585"/>
        <dbReference type="ChEBI" id="CHEBI:17968"/>
        <dbReference type="ChEBI" id="CHEBI:30616"/>
        <dbReference type="ChEBI" id="CHEBI:58079"/>
        <dbReference type="ChEBI" id="CHEBI:456216"/>
        <dbReference type="EC" id="2.7.2.7"/>
    </reaction>
</comment>
<reference evidence="11 12" key="2">
    <citation type="submission" date="2009-02" db="EMBL/GenBank/DDBJ databases">
        <title>Draft genome sequence of Blautia hydrogenotrophica DSM 10507 (Ruminococcus hydrogenotrophicus DSM 10507).</title>
        <authorList>
            <person name="Sudarsanam P."/>
            <person name="Ley R."/>
            <person name="Guruge J."/>
            <person name="Turnbaugh P.J."/>
            <person name="Mahowald M."/>
            <person name="Liep D."/>
            <person name="Gordon J."/>
        </authorList>
    </citation>
    <scope>NUCLEOTIDE SEQUENCE [LARGE SCALE GENOMIC DNA]</scope>
    <source>
        <strain evidence="12">DSM 10507 / JCM 14656 / S5a33</strain>
    </source>
</reference>
<dbReference type="HAMAP" id="MF_00542">
    <property type="entry name" value="Butyrate_kinase"/>
    <property type="match status" value="1"/>
</dbReference>
<organism evidence="11 12">
    <name type="scientific">Blautia hydrogenotrophica (strain DSM 10507 / JCM 14656 / S5a33)</name>
    <name type="common">Ruminococcus hydrogenotrophicus</name>
    <dbReference type="NCBI Taxonomy" id="476272"/>
    <lineage>
        <taxon>Bacteria</taxon>
        <taxon>Bacillati</taxon>
        <taxon>Bacillota</taxon>
        <taxon>Clostridia</taxon>
        <taxon>Lachnospirales</taxon>
        <taxon>Lachnospiraceae</taxon>
        <taxon>Blautia</taxon>
    </lineage>
</organism>
<evidence type="ECO:0000256" key="7">
    <source>
        <dbReference type="ARBA" id="ARBA00022840"/>
    </source>
</evidence>
<reference evidence="11 12" key="1">
    <citation type="submission" date="2009-01" db="EMBL/GenBank/DDBJ databases">
        <authorList>
            <person name="Fulton L."/>
            <person name="Clifton S."/>
            <person name="Fulton B."/>
            <person name="Xu J."/>
            <person name="Minx P."/>
            <person name="Pepin K.H."/>
            <person name="Johnson M."/>
            <person name="Bhonagiri V."/>
            <person name="Nash W.E."/>
            <person name="Mardis E.R."/>
            <person name="Wilson R.K."/>
        </authorList>
    </citation>
    <scope>NUCLEOTIDE SEQUENCE [LARGE SCALE GENOMIC DNA]</scope>
    <source>
        <strain evidence="12">DSM 10507 / JCM 14656 / S5a33</strain>
    </source>
</reference>
<proteinExistence type="inferred from homology"/>
<sequence length="373" mass="40702">MERRLPMSQPYYILAINPGSTSTKIAVYENEKELFHSSLDHTSEELAKCHSQKDQFFMRKEIVLNELKKQNFALEKLSAVVGRGGQLSPLKAGGYYVNEAMKRRIIQGPIIAHASNLGALLAAAVADPLHIPAFIYDAVGSDEMLPVAKITGIAGLKRESFCHVLNTKAMARKAASEKGKTYQDMNFVIAHLGGGISVSAHKQGRIIDVITDDGGPFSPERSGSVPILYIVDMCYSGQYSKAELKKKLRGMGGLKALLGTFDCREIEKRIADGDEEAKLAYDAEAYQIAKGIGEMATTMDGKIDEIILTGGIANSKMLTGMIEEHVKFIAPVHVMPGENELESLSLGALRILRGEETAHTYEDPAPAKEDLYV</sequence>
<keyword evidence="5 9" id="KW-0547">Nucleotide-binding</keyword>
<keyword evidence="12" id="KW-1185">Reference proteome</keyword>
<evidence type="ECO:0000313" key="11">
    <source>
        <dbReference type="EMBL" id="EEG48033.1"/>
    </source>
</evidence>
<dbReference type="PANTHER" id="PTHR21060">
    <property type="entry name" value="ACETATE KINASE"/>
    <property type="match status" value="1"/>
</dbReference>
<dbReference type="HOGENOM" id="CLU_048716_0_0_9"/>
<keyword evidence="7 9" id="KW-0067">ATP-binding</keyword>
<evidence type="ECO:0000256" key="5">
    <source>
        <dbReference type="ARBA" id="ARBA00022741"/>
    </source>
</evidence>
<evidence type="ECO:0000256" key="2">
    <source>
        <dbReference type="ARBA" id="ARBA00008748"/>
    </source>
</evidence>
<dbReference type="InterPro" id="IPR043129">
    <property type="entry name" value="ATPase_NBD"/>
</dbReference>
<evidence type="ECO:0000256" key="9">
    <source>
        <dbReference type="HAMAP-Rule" id="MF_00542"/>
    </source>
</evidence>
<dbReference type="InterPro" id="IPR000890">
    <property type="entry name" value="Aliphatic_acid_kin_short-chain"/>
</dbReference>
<dbReference type="GO" id="GO:0006083">
    <property type="term" value="P:acetate metabolic process"/>
    <property type="evidence" value="ECO:0007669"/>
    <property type="project" value="TreeGrafter"/>
</dbReference>
<dbReference type="PRINTS" id="PR00471">
    <property type="entry name" value="ACETATEKNASE"/>
</dbReference>
<dbReference type="eggNOG" id="COG3426">
    <property type="taxonomic scope" value="Bacteria"/>
</dbReference>
<evidence type="ECO:0000256" key="3">
    <source>
        <dbReference type="ARBA" id="ARBA00022490"/>
    </source>
</evidence>
<dbReference type="NCBIfam" id="NF002834">
    <property type="entry name" value="PRK03011.1-5"/>
    <property type="match status" value="1"/>
</dbReference>
<dbReference type="PROSITE" id="PS01075">
    <property type="entry name" value="ACETATE_KINASE_1"/>
    <property type="match status" value="1"/>
</dbReference>
<dbReference type="GO" id="GO:0047761">
    <property type="term" value="F:butyrate kinase activity"/>
    <property type="evidence" value="ECO:0007669"/>
    <property type="project" value="UniProtKB-UniRule"/>
</dbReference>
<evidence type="ECO:0000256" key="10">
    <source>
        <dbReference type="RuleBase" id="RU003835"/>
    </source>
</evidence>
<dbReference type="PROSITE" id="PS01076">
    <property type="entry name" value="ACETATE_KINASE_2"/>
    <property type="match status" value="1"/>
</dbReference>